<accession>A0A8J7BZY8</accession>
<keyword evidence="1" id="KW-0812">Transmembrane</keyword>
<evidence type="ECO:0000313" key="2">
    <source>
        <dbReference type="EMBL" id="MBD2777018.1"/>
    </source>
</evidence>
<name>A0A8J7BZY8_9CYAN</name>
<protein>
    <submittedName>
        <fullName evidence="2">Uncharacterized protein</fullName>
    </submittedName>
</protein>
<comment type="caution">
    <text evidence="2">The sequence shown here is derived from an EMBL/GenBank/DDBJ whole genome shotgun (WGS) entry which is preliminary data.</text>
</comment>
<dbReference type="Proteomes" id="UP000629098">
    <property type="component" value="Unassembled WGS sequence"/>
</dbReference>
<sequence length="87" mass="9694">MEAPDCPKCGKRTIVEHGDGNYECLSCGFKCSLSKSEESNKDGSGSLVFAIVVLAFFAWWFQFRHPVLTQQNKQSQPQPTLTATPLR</sequence>
<proteinExistence type="predicted"/>
<feature type="transmembrane region" description="Helical" evidence="1">
    <location>
        <begin position="43"/>
        <end position="61"/>
    </location>
</feature>
<organism evidence="2 3">
    <name type="scientific">Iningainema tapete BLCC-T55</name>
    <dbReference type="NCBI Taxonomy" id="2748662"/>
    <lineage>
        <taxon>Bacteria</taxon>
        <taxon>Bacillati</taxon>
        <taxon>Cyanobacteriota</taxon>
        <taxon>Cyanophyceae</taxon>
        <taxon>Nostocales</taxon>
        <taxon>Scytonemataceae</taxon>
        <taxon>Iningainema tapete</taxon>
    </lineage>
</organism>
<evidence type="ECO:0000313" key="3">
    <source>
        <dbReference type="Proteomes" id="UP000629098"/>
    </source>
</evidence>
<dbReference type="RefSeq" id="WP_190836088.1">
    <property type="nucleotide sequence ID" value="NZ_CAWPPI010000104.1"/>
</dbReference>
<gene>
    <name evidence="2" type="ORF">ICL16_34450</name>
</gene>
<keyword evidence="3" id="KW-1185">Reference proteome</keyword>
<reference evidence="2" key="1">
    <citation type="submission" date="2020-09" db="EMBL/GenBank/DDBJ databases">
        <title>Iningainema tapete sp. nov. (Scytonemataceae, Cyanobacteria) from greenhouses in central Florida (USA) produces two types of nodularin with biosynthetic potential for microcystin-LR and anabaenopeptins.</title>
        <authorList>
            <person name="Berthold D.E."/>
            <person name="Lefler F.W."/>
            <person name="Huang I.-S."/>
            <person name="Abdulla H."/>
            <person name="Zimba P.V."/>
            <person name="Laughinghouse H.D. IV."/>
        </authorList>
    </citation>
    <scope>NUCLEOTIDE SEQUENCE</scope>
    <source>
        <strain evidence="2">BLCCT55</strain>
    </source>
</reference>
<dbReference type="EMBL" id="JACXAE010000104">
    <property type="protein sequence ID" value="MBD2777018.1"/>
    <property type="molecule type" value="Genomic_DNA"/>
</dbReference>
<keyword evidence="1" id="KW-1133">Transmembrane helix</keyword>
<evidence type="ECO:0000256" key="1">
    <source>
        <dbReference type="SAM" id="Phobius"/>
    </source>
</evidence>
<keyword evidence="1" id="KW-0472">Membrane</keyword>
<dbReference type="AlphaFoldDB" id="A0A8J7BZY8"/>